<name>A0A229RUJ6_9PSEU</name>
<organism evidence="3 4">
    <name type="scientific">Amycolatopsis thailandensis</name>
    <dbReference type="NCBI Taxonomy" id="589330"/>
    <lineage>
        <taxon>Bacteria</taxon>
        <taxon>Bacillati</taxon>
        <taxon>Actinomycetota</taxon>
        <taxon>Actinomycetes</taxon>
        <taxon>Pseudonocardiales</taxon>
        <taxon>Pseudonocardiaceae</taxon>
        <taxon>Amycolatopsis</taxon>
    </lineage>
</organism>
<dbReference type="AlphaFoldDB" id="A0A229RUJ6"/>
<evidence type="ECO:0000313" key="3">
    <source>
        <dbReference type="EMBL" id="OXM50348.1"/>
    </source>
</evidence>
<gene>
    <name evidence="3" type="ORF">CFP71_28380</name>
</gene>
<proteinExistence type="predicted"/>
<keyword evidence="2" id="KW-1133">Transmembrane helix</keyword>
<feature type="region of interest" description="Disordered" evidence="1">
    <location>
        <begin position="1"/>
        <end position="23"/>
    </location>
</feature>
<dbReference type="EMBL" id="NMQT01000102">
    <property type="protein sequence ID" value="OXM50348.1"/>
    <property type="molecule type" value="Genomic_DNA"/>
</dbReference>
<reference evidence="3 4" key="1">
    <citation type="submission" date="2017-07" db="EMBL/GenBank/DDBJ databases">
        <title>Amycolatopsis thailandensis Genome sequencing and assembly.</title>
        <authorList>
            <person name="Kaur N."/>
            <person name="Mayilraj S."/>
        </authorList>
    </citation>
    <scope>NUCLEOTIDE SEQUENCE [LARGE SCALE GENOMIC DNA]</scope>
    <source>
        <strain evidence="3 4">JCM 16380</strain>
    </source>
</reference>
<evidence type="ECO:0000256" key="1">
    <source>
        <dbReference type="SAM" id="MobiDB-lite"/>
    </source>
</evidence>
<comment type="caution">
    <text evidence="3">The sequence shown here is derived from an EMBL/GenBank/DDBJ whole genome shotgun (WGS) entry which is preliminary data.</text>
</comment>
<keyword evidence="2" id="KW-0472">Membrane</keyword>
<sequence>MRDDEQGAESSAPNATTVDRSDERRSLVRLASRILGSWGATVRLVMILTVIIGGLWLLNAVVDLGPIRLGKP</sequence>
<keyword evidence="2" id="KW-0812">Transmembrane</keyword>
<keyword evidence="4" id="KW-1185">Reference proteome</keyword>
<dbReference type="Proteomes" id="UP000215223">
    <property type="component" value="Unassembled WGS sequence"/>
</dbReference>
<accession>A0A229RUJ6</accession>
<evidence type="ECO:0000313" key="4">
    <source>
        <dbReference type="Proteomes" id="UP000215223"/>
    </source>
</evidence>
<dbReference type="RefSeq" id="WP_093937009.1">
    <property type="nucleotide sequence ID" value="NZ_NMQT01000102.1"/>
</dbReference>
<protein>
    <submittedName>
        <fullName evidence="3">Uncharacterized protein</fullName>
    </submittedName>
</protein>
<feature type="compositionally biased region" description="Polar residues" evidence="1">
    <location>
        <begin position="8"/>
        <end position="18"/>
    </location>
</feature>
<evidence type="ECO:0000256" key="2">
    <source>
        <dbReference type="SAM" id="Phobius"/>
    </source>
</evidence>
<feature type="transmembrane region" description="Helical" evidence="2">
    <location>
        <begin position="34"/>
        <end position="58"/>
    </location>
</feature>